<evidence type="ECO:0000313" key="1">
    <source>
        <dbReference type="EMBL" id="KEH39192.1"/>
    </source>
</evidence>
<evidence type="ECO:0000313" key="3">
    <source>
        <dbReference type="Proteomes" id="UP000002051"/>
    </source>
</evidence>
<reference evidence="1 3" key="2">
    <citation type="journal article" date="2014" name="BMC Genomics">
        <title>An improved genome release (version Mt4.0) for the model legume Medicago truncatula.</title>
        <authorList>
            <person name="Tang H."/>
            <person name="Krishnakumar V."/>
            <person name="Bidwell S."/>
            <person name="Rosen B."/>
            <person name="Chan A."/>
            <person name="Zhou S."/>
            <person name="Gentzbittel L."/>
            <person name="Childs K.L."/>
            <person name="Yandell M."/>
            <person name="Gundlach H."/>
            <person name="Mayer K.F."/>
            <person name="Schwartz D.C."/>
            <person name="Town C.D."/>
        </authorList>
    </citation>
    <scope>GENOME REANNOTATION</scope>
    <source>
        <strain evidence="1">A17</strain>
        <strain evidence="2 3">cv. Jemalong A17</strain>
    </source>
</reference>
<evidence type="ECO:0000313" key="2">
    <source>
        <dbReference type="EnsemblPlants" id="KEH39192"/>
    </source>
</evidence>
<keyword evidence="3" id="KW-1185">Reference proteome</keyword>
<gene>
    <name evidence="1" type="ordered locus">MTR_2g090720</name>
</gene>
<keyword evidence="1" id="KW-0812">Transmembrane</keyword>
<reference evidence="2" key="3">
    <citation type="submission" date="2015-04" db="UniProtKB">
        <authorList>
            <consortium name="EnsemblPlants"/>
        </authorList>
    </citation>
    <scope>IDENTIFICATION</scope>
    <source>
        <strain evidence="2">cv. Jemalong A17</strain>
    </source>
</reference>
<proteinExistence type="predicted"/>
<sequence length="68" mass="7750">MPVEFLVLLFLPPLVLFSAVPSHLLVFLHLVIAAPHAALRFIVAVTQVLQHESKKNHQRRIVRKHIAE</sequence>
<reference evidence="1 3" key="1">
    <citation type="journal article" date="2011" name="Nature">
        <title>The Medicago genome provides insight into the evolution of rhizobial symbioses.</title>
        <authorList>
            <person name="Young N.D."/>
            <person name="Debelle F."/>
            <person name="Oldroyd G.E."/>
            <person name="Geurts R."/>
            <person name="Cannon S.B."/>
            <person name="Udvardi M.K."/>
            <person name="Benedito V.A."/>
            <person name="Mayer K.F."/>
            <person name="Gouzy J."/>
            <person name="Schoof H."/>
            <person name="Van de Peer Y."/>
            <person name="Proost S."/>
            <person name="Cook D.R."/>
            <person name="Meyers B.C."/>
            <person name="Spannagl M."/>
            <person name="Cheung F."/>
            <person name="De Mita S."/>
            <person name="Krishnakumar V."/>
            <person name="Gundlach H."/>
            <person name="Zhou S."/>
            <person name="Mudge J."/>
            <person name="Bharti A.K."/>
            <person name="Murray J.D."/>
            <person name="Naoumkina M.A."/>
            <person name="Rosen B."/>
            <person name="Silverstein K.A."/>
            <person name="Tang H."/>
            <person name="Rombauts S."/>
            <person name="Zhao P.X."/>
            <person name="Zhou P."/>
            <person name="Barbe V."/>
            <person name="Bardou P."/>
            <person name="Bechner M."/>
            <person name="Bellec A."/>
            <person name="Berger A."/>
            <person name="Berges H."/>
            <person name="Bidwell S."/>
            <person name="Bisseling T."/>
            <person name="Choisne N."/>
            <person name="Couloux A."/>
            <person name="Denny R."/>
            <person name="Deshpande S."/>
            <person name="Dai X."/>
            <person name="Doyle J.J."/>
            <person name="Dudez A.M."/>
            <person name="Farmer A.D."/>
            <person name="Fouteau S."/>
            <person name="Franken C."/>
            <person name="Gibelin C."/>
            <person name="Gish J."/>
            <person name="Goldstein S."/>
            <person name="Gonzalez A.J."/>
            <person name="Green P.J."/>
            <person name="Hallab A."/>
            <person name="Hartog M."/>
            <person name="Hua A."/>
            <person name="Humphray S.J."/>
            <person name="Jeong D.H."/>
            <person name="Jing Y."/>
            <person name="Jocker A."/>
            <person name="Kenton S.M."/>
            <person name="Kim D.J."/>
            <person name="Klee K."/>
            <person name="Lai H."/>
            <person name="Lang C."/>
            <person name="Lin S."/>
            <person name="Macmil S.L."/>
            <person name="Magdelenat G."/>
            <person name="Matthews L."/>
            <person name="McCorrison J."/>
            <person name="Monaghan E.L."/>
            <person name="Mun J.H."/>
            <person name="Najar F.Z."/>
            <person name="Nicholson C."/>
            <person name="Noirot C."/>
            <person name="O'Bleness M."/>
            <person name="Paule C.R."/>
            <person name="Poulain J."/>
            <person name="Prion F."/>
            <person name="Qin B."/>
            <person name="Qu C."/>
            <person name="Retzel E.F."/>
            <person name="Riddle C."/>
            <person name="Sallet E."/>
            <person name="Samain S."/>
            <person name="Samson N."/>
            <person name="Sanders I."/>
            <person name="Saurat O."/>
            <person name="Scarpelli C."/>
            <person name="Schiex T."/>
            <person name="Segurens B."/>
            <person name="Severin A.J."/>
            <person name="Sherrier D.J."/>
            <person name="Shi R."/>
            <person name="Sims S."/>
            <person name="Singer S.R."/>
            <person name="Sinharoy S."/>
            <person name="Sterck L."/>
            <person name="Viollet A."/>
            <person name="Wang B.B."/>
            <person name="Wang K."/>
            <person name="Wang M."/>
            <person name="Wang X."/>
            <person name="Warfsmann J."/>
            <person name="Weissenbach J."/>
            <person name="White D.D."/>
            <person name="White J.D."/>
            <person name="Wiley G.B."/>
            <person name="Wincker P."/>
            <person name="Xing Y."/>
            <person name="Yang L."/>
            <person name="Yao Z."/>
            <person name="Ying F."/>
            <person name="Zhai J."/>
            <person name="Zhou L."/>
            <person name="Zuber A."/>
            <person name="Denarie J."/>
            <person name="Dixon R.A."/>
            <person name="May G.D."/>
            <person name="Schwartz D.C."/>
            <person name="Rogers J."/>
            <person name="Quetier F."/>
            <person name="Town C.D."/>
            <person name="Roe B.A."/>
        </authorList>
    </citation>
    <scope>NUCLEOTIDE SEQUENCE [LARGE SCALE GENOMIC DNA]</scope>
    <source>
        <strain evidence="1">A17</strain>
        <strain evidence="2 3">cv. Jemalong A17</strain>
    </source>
</reference>
<protein>
    <submittedName>
        <fullName evidence="1">Transmembrane protein, putative</fullName>
    </submittedName>
</protein>
<dbReference type="Proteomes" id="UP000002051">
    <property type="component" value="Chromosome 2"/>
</dbReference>
<accession>A0A072VBL5</accession>
<keyword evidence="1" id="KW-0472">Membrane</keyword>
<organism evidence="1 3">
    <name type="scientific">Medicago truncatula</name>
    <name type="common">Barrel medic</name>
    <name type="synonym">Medicago tribuloides</name>
    <dbReference type="NCBI Taxonomy" id="3880"/>
    <lineage>
        <taxon>Eukaryota</taxon>
        <taxon>Viridiplantae</taxon>
        <taxon>Streptophyta</taxon>
        <taxon>Embryophyta</taxon>
        <taxon>Tracheophyta</taxon>
        <taxon>Spermatophyta</taxon>
        <taxon>Magnoliopsida</taxon>
        <taxon>eudicotyledons</taxon>
        <taxon>Gunneridae</taxon>
        <taxon>Pentapetalae</taxon>
        <taxon>rosids</taxon>
        <taxon>fabids</taxon>
        <taxon>Fabales</taxon>
        <taxon>Fabaceae</taxon>
        <taxon>Papilionoideae</taxon>
        <taxon>50 kb inversion clade</taxon>
        <taxon>NPAAA clade</taxon>
        <taxon>Hologalegina</taxon>
        <taxon>IRL clade</taxon>
        <taxon>Trifolieae</taxon>
        <taxon>Medicago</taxon>
    </lineage>
</organism>
<dbReference type="AlphaFoldDB" id="A0A072VBL5"/>
<dbReference type="EMBL" id="CM001218">
    <property type="protein sequence ID" value="KEH39192.1"/>
    <property type="molecule type" value="Genomic_DNA"/>
</dbReference>
<dbReference type="EnsemblPlants" id="KEH39192">
    <property type="protein sequence ID" value="KEH39192"/>
    <property type="gene ID" value="MTR_2g090720"/>
</dbReference>
<name>A0A072VBL5_MEDTR</name>
<dbReference type="HOGENOM" id="CLU_2797743_0_0_1"/>